<evidence type="ECO:0000313" key="1">
    <source>
        <dbReference type="EMBL" id="MCB8875773.1"/>
    </source>
</evidence>
<dbReference type="Pfam" id="PF04268">
    <property type="entry name" value="SoxG"/>
    <property type="match status" value="1"/>
</dbReference>
<comment type="caution">
    <text evidence="1">The sequence shown here is derived from an EMBL/GenBank/DDBJ whole genome shotgun (WGS) entry which is preliminary data.</text>
</comment>
<dbReference type="Gene3D" id="3.30.70.1520">
    <property type="entry name" value="Heterotetrameric sarcosine oxidase"/>
    <property type="match status" value="1"/>
</dbReference>
<dbReference type="RefSeq" id="WP_227321432.1">
    <property type="nucleotide sequence ID" value="NZ_JAESVB010000004.1"/>
</dbReference>
<dbReference type="SUPFAM" id="SSF103025">
    <property type="entry name" value="Folate-binding domain"/>
    <property type="match status" value="1"/>
</dbReference>
<evidence type="ECO:0000313" key="2">
    <source>
        <dbReference type="Proteomes" id="UP000708298"/>
    </source>
</evidence>
<reference evidence="1" key="2">
    <citation type="submission" date="2021-01" db="EMBL/GenBank/DDBJ databases">
        <authorList>
            <person name="Mieszkin S."/>
            <person name="Pouder E."/>
            <person name="Alain K."/>
        </authorList>
    </citation>
    <scope>NUCLEOTIDE SEQUENCE</scope>
    <source>
        <strain evidence="1">HW T2.11</strain>
    </source>
</reference>
<dbReference type="InterPro" id="IPR007375">
    <property type="entry name" value="SoxG"/>
</dbReference>
<dbReference type="InterPro" id="IPR027266">
    <property type="entry name" value="TrmE/GcvT-like"/>
</dbReference>
<dbReference type="Proteomes" id="UP000708298">
    <property type="component" value="Unassembled WGS sequence"/>
</dbReference>
<sequence length="182" mass="19685">MLSDIVETTPIDANGVRLETLPAFGRLNFRGRGAAVSAMGEAFGLALPQEACRAAISGSRAALWLGPDEWLLLLMLPSDTDAVIAAAATSLAGQPHSLVDISERQYALGLSGRQAATVLAGGNPLDFDLRAFPVGMCTRTVMGKAELAIWRTEPDRFHIEVWRSFAPYIRGFLREHMREFGA</sequence>
<organism evidence="1 2">
    <name type="scientific">Acidisoma silvae</name>
    <dbReference type="NCBI Taxonomy" id="2802396"/>
    <lineage>
        <taxon>Bacteria</taxon>
        <taxon>Pseudomonadati</taxon>
        <taxon>Pseudomonadota</taxon>
        <taxon>Alphaproteobacteria</taxon>
        <taxon>Acetobacterales</taxon>
        <taxon>Acidocellaceae</taxon>
        <taxon>Acidisoma</taxon>
    </lineage>
</organism>
<dbReference type="EMBL" id="JAESVB010000004">
    <property type="protein sequence ID" value="MCB8875773.1"/>
    <property type="molecule type" value="Genomic_DNA"/>
</dbReference>
<accession>A0A963YRG0</accession>
<gene>
    <name evidence="1" type="ORF">ASILVAE211_11310</name>
</gene>
<dbReference type="Gene3D" id="3.30.1360.120">
    <property type="entry name" value="Probable tRNA modification gtpase trme, domain 1"/>
    <property type="match status" value="1"/>
</dbReference>
<reference evidence="1" key="1">
    <citation type="journal article" date="2021" name="Microorganisms">
        <title>Acidisoma silvae sp. nov. and Acidisomacellulosilytica sp. nov., Two Acidophilic Bacteria Isolated from Decaying Wood, Hydrolyzing Cellulose and Producing Poly-3-hydroxybutyrate.</title>
        <authorList>
            <person name="Mieszkin S."/>
            <person name="Pouder E."/>
            <person name="Uroz S."/>
            <person name="Simon-Colin C."/>
            <person name="Alain K."/>
        </authorList>
    </citation>
    <scope>NUCLEOTIDE SEQUENCE</scope>
    <source>
        <strain evidence="1">HW T2.11</strain>
    </source>
</reference>
<protein>
    <submittedName>
        <fullName evidence="1">Sarcosine oxidase subunit gamma</fullName>
    </submittedName>
</protein>
<keyword evidence="2" id="KW-1185">Reference proteome</keyword>
<name>A0A963YRG0_9PROT</name>
<proteinExistence type="predicted"/>
<dbReference type="AlphaFoldDB" id="A0A963YRG0"/>